<dbReference type="EC" id="2.10.1.1" evidence="5 10"/>
<dbReference type="SMART" id="SM00852">
    <property type="entry name" value="MoCF_biosynth"/>
    <property type="match status" value="1"/>
</dbReference>
<keyword evidence="10" id="KW-0808">Transferase</keyword>
<dbReference type="PROSITE" id="PS01079">
    <property type="entry name" value="MOCF_BIOSYNTHESIS_2"/>
    <property type="match status" value="1"/>
</dbReference>
<dbReference type="SUPFAM" id="SSF53850">
    <property type="entry name" value="Periplasmic binding protein-like II"/>
    <property type="match status" value="1"/>
</dbReference>
<dbReference type="OrthoDB" id="9804758at2"/>
<dbReference type="Gene3D" id="3.90.105.10">
    <property type="entry name" value="Molybdopterin biosynthesis moea protein, domain 2"/>
    <property type="match status" value="1"/>
</dbReference>
<keyword evidence="8 10" id="KW-0501">Molybdenum cofactor biosynthesis</keyword>
<dbReference type="InterPro" id="IPR008284">
    <property type="entry name" value="MoCF_biosynth_CS"/>
</dbReference>
<dbReference type="GO" id="GO:0046872">
    <property type="term" value="F:metal ion binding"/>
    <property type="evidence" value="ECO:0007669"/>
    <property type="project" value="UniProtKB-UniRule"/>
</dbReference>
<dbReference type="RefSeq" id="WP_160210419.1">
    <property type="nucleotide sequence ID" value="NZ_CASBEY010000003.1"/>
</dbReference>
<dbReference type="GO" id="GO:0006777">
    <property type="term" value="P:Mo-molybdopterin cofactor biosynthetic process"/>
    <property type="evidence" value="ECO:0007669"/>
    <property type="project" value="UniProtKB-UniRule"/>
</dbReference>
<dbReference type="NCBIfam" id="TIGR00177">
    <property type="entry name" value="molyb_syn"/>
    <property type="match status" value="1"/>
</dbReference>
<dbReference type="PANTHER" id="PTHR10192">
    <property type="entry name" value="MOLYBDOPTERIN BIOSYNTHESIS PROTEIN"/>
    <property type="match status" value="1"/>
</dbReference>
<evidence type="ECO:0000256" key="1">
    <source>
        <dbReference type="ARBA" id="ARBA00002901"/>
    </source>
</evidence>
<dbReference type="InterPro" id="IPR038987">
    <property type="entry name" value="MoeA-like"/>
</dbReference>
<organism evidence="12 13">
    <name type="scientific">Anaerotruncus colihominis</name>
    <dbReference type="NCBI Taxonomy" id="169435"/>
    <lineage>
        <taxon>Bacteria</taxon>
        <taxon>Bacillati</taxon>
        <taxon>Bacillota</taxon>
        <taxon>Clostridia</taxon>
        <taxon>Eubacteriales</taxon>
        <taxon>Oscillospiraceae</taxon>
        <taxon>Anaerotruncus</taxon>
    </lineage>
</organism>
<dbReference type="Gene3D" id="2.40.340.10">
    <property type="entry name" value="MoeA, C-terminal, domain IV"/>
    <property type="match status" value="1"/>
</dbReference>
<dbReference type="GO" id="GO:0061599">
    <property type="term" value="F:molybdopterin molybdotransferase activity"/>
    <property type="evidence" value="ECO:0007669"/>
    <property type="project" value="UniProtKB-UniRule"/>
</dbReference>
<feature type="domain" description="MoaB/Mog" evidence="11">
    <location>
        <begin position="177"/>
        <end position="314"/>
    </location>
</feature>
<keyword evidence="10" id="KW-0460">Magnesium</keyword>
<accession>A0A845RJH4</accession>
<dbReference type="InterPro" id="IPR001453">
    <property type="entry name" value="MoaB/Mog_dom"/>
</dbReference>
<dbReference type="UniPathway" id="UPA00344"/>
<dbReference type="InterPro" id="IPR005110">
    <property type="entry name" value="MoeA_linker/N"/>
</dbReference>
<evidence type="ECO:0000256" key="4">
    <source>
        <dbReference type="ARBA" id="ARBA00010763"/>
    </source>
</evidence>
<dbReference type="Pfam" id="PF03454">
    <property type="entry name" value="MoeA_C"/>
    <property type="match status" value="1"/>
</dbReference>
<evidence type="ECO:0000256" key="7">
    <source>
        <dbReference type="ARBA" id="ARBA00022505"/>
    </source>
</evidence>
<dbReference type="Gene3D" id="2.170.190.11">
    <property type="entry name" value="Molybdopterin biosynthesis moea protein, domain 3"/>
    <property type="match status" value="1"/>
</dbReference>
<dbReference type="PANTHER" id="PTHR10192:SF16">
    <property type="entry name" value="MOLYBDOPTERIN MOLYBDENUMTRANSFERASE"/>
    <property type="match status" value="1"/>
</dbReference>
<evidence type="ECO:0000259" key="11">
    <source>
        <dbReference type="SMART" id="SM00852"/>
    </source>
</evidence>
<dbReference type="CDD" id="cd00887">
    <property type="entry name" value="MoeA"/>
    <property type="match status" value="1"/>
</dbReference>
<dbReference type="Pfam" id="PF03453">
    <property type="entry name" value="MoeA_N"/>
    <property type="match status" value="1"/>
</dbReference>
<dbReference type="Gene3D" id="3.40.980.10">
    <property type="entry name" value="MoaB/Mog-like domain"/>
    <property type="match status" value="1"/>
</dbReference>
<dbReference type="Gene3D" id="3.40.190.10">
    <property type="entry name" value="Periplasmic binding protein-like II"/>
    <property type="match status" value="1"/>
</dbReference>
<comment type="function">
    <text evidence="2">May be involved in the biosynthesis of molybdopterin.</text>
</comment>
<dbReference type="SUPFAM" id="SSF63867">
    <property type="entry name" value="MoeA C-terminal domain-like"/>
    <property type="match status" value="1"/>
</dbReference>
<dbReference type="Pfam" id="PF00994">
    <property type="entry name" value="MoCF_biosynth"/>
    <property type="match status" value="1"/>
</dbReference>
<dbReference type="Pfam" id="PF12727">
    <property type="entry name" value="PBP_like"/>
    <property type="match status" value="1"/>
</dbReference>
<comment type="catalytic activity">
    <reaction evidence="9">
        <text>adenylyl-molybdopterin + molybdate = Mo-molybdopterin + AMP + H(+)</text>
        <dbReference type="Rhea" id="RHEA:35047"/>
        <dbReference type="ChEBI" id="CHEBI:15378"/>
        <dbReference type="ChEBI" id="CHEBI:36264"/>
        <dbReference type="ChEBI" id="CHEBI:62727"/>
        <dbReference type="ChEBI" id="CHEBI:71302"/>
        <dbReference type="ChEBI" id="CHEBI:456215"/>
        <dbReference type="EC" id="2.10.1.1"/>
    </reaction>
</comment>
<evidence type="ECO:0000256" key="10">
    <source>
        <dbReference type="RuleBase" id="RU365090"/>
    </source>
</evidence>
<comment type="similarity">
    <text evidence="4 10">Belongs to the MoeA family.</text>
</comment>
<evidence type="ECO:0000256" key="8">
    <source>
        <dbReference type="ARBA" id="ARBA00023150"/>
    </source>
</evidence>
<comment type="function">
    <text evidence="1 10">Catalyzes the insertion of molybdate into adenylated molybdopterin with the concomitant release of AMP.</text>
</comment>
<gene>
    <name evidence="12" type="ORF">D3Z39_12635</name>
</gene>
<dbReference type="AlphaFoldDB" id="A0A845RJH4"/>
<proteinExistence type="inferred from homology"/>
<dbReference type="EMBL" id="QXWZ01000023">
    <property type="protein sequence ID" value="NBI79697.1"/>
    <property type="molecule type" value="Genomic_DNA"/>
</dbReference>
<dbReference type="NCBIfam" id="NF011068">
    <property type="entry name" value="PRK14498.1"/>
    <property type="match status" value="1"/>
</dbReference>
<comment type="cofactor">
    <cofactor evidence="10">
        <name>Mg(2+)</name>
        <dbReference type="ChEBI" id="CHEBI:18420"/>
    </cofactor>
</comment>
<evidence type="ECO:0000256" key="3">
    <source>
        <dbReference type="ARBA" id="ARBA00005046"/>
    </source>
</evidence>
<evidence type="ECO:0000256" key="6">
    <source>
        <dbReference type="ARBA" id="ARBA00021108"/>
    </source>
</evidence>
<dbReference type="SUPFAM" id="SSF63882">
    <property type="entry name" value="MoeA N-terminal region -like"/>
    <property type="match status" value="1"/>
</dbReference>
<evidence type="ECO:0000256" key="9">
    <source>
        <dbReference type="ARBA" id="ARBA00047317"/>
    </source>
</evidence>
<dbReference type="InterPro" id="IPR036688">
    <property type="entry name" value="MoeA_C_domain_IV_sf"/>
</dbReference>
<dbReference type="GO" id="GO:0005829">
    <property type="term" value="C:cytosol"/>
    <property type="evidence" value="ECO:0007669"/>
    <property type="project" value="TreeGrafter"/>
</dbReference>
<evidence type="ECO:0000256" key="5">
    <source>
        <dbReference type="ARBA" id="ARBA00013269"/>
    </source>
</evidence>
<protein>
    <recommendedName>
        <fullName evidence="6 10">Molybdopterin molybdenumtransferase</fullName>
        <ecNumber evidence="5 10">2.10.1.1</ecNumber>
    </recommendedName>
</protein>
<comment type="caution">
    <text evidence="12">The sequence shown here is derived from an EMBL/GenBank/DDBJ whole genome shotgun (WGS) entry which is preliminary data.</text>
</comment>
<keyword evidence="10" id="KW-0479">Metal-binding</keyword>
<reference evidence="12 13" key="1">
    <citation type="submission" date="2018-08" db="EMBL/GenBank/DDBJ databases">
        <title>Murine metabolic-syndrome-specific gut microbial biobank.</title>
        <authorList>
            <person name="Liu C."/>
        </authorList>
    </citation>
    <scope>NUCLEOTIDE SEQUENCE [LARGE SCALE GENOMIC DNA]</scope>
    <source>
        <strain evidence="12 13">X69</strain>
    </source>
</reference>
<dbReference type="InterPro" id="IPR036425">
    <property type="entry name" value="MoaB/Mog-like_dom_sf"/>
</dbReference>
<evidence type="ECO:0000313" key="12">
    <source>
        <dbReference type="EMBL" id="NBI79697.1"/>
    </source>
</evidence>
<comment type="pathway">
    <text evidence="3 10">Cofactor biosynthesis; molybdopterin biosynthesis.</text>
</comment>
<dbReference type="SUPFAM" id="SSF53218">
    <property type="entry name" value="Molybdenum cofactor biosynthesis proteins"/>
    <property type="match status" value="1"/>
</dbReference>
<evidence type="ECO:0000313" key="13">
    <source>
        <dbReference type="Proteomes" id="UP000446348"/>
    </source>
</evidence>
<dbReference type="Proteomes" id="UP000446348">
    <property type="component" value="Unassembled WGS sequence"/>
</dbReference>
<name>A0A845RJH4_9FIRM</name>
<keyword evidence="7 10" id="KW-0500">Molybdenum</keyword>
<dbReference type="InterPro" id="IPR005111">
    <property type="entry name" value="MoeA_C_domain_IV"/>
</dbReference>
<dbReference type="InterPro" id="IPR024370">
    <property type="entry name" value="PBP_domain"/>
</dbReference>
<sequence>MAKRNLYLNSLPVKEARERYMAALRDTCRPSFEEIAVVQSLGRVTRAAVYAKYCSPLCNSAAMDGIAVRAADTTGADENAPLRLKLGEEFIVVDTGDPVRPPLDAVIMAEDVQEADSQTVVIRAAASPWQHVRPVGEDIVAGEMLLGSRHQIRPVDIGVLLSGGITSVEVYAAPRVAILPTGTELIEPDQVPKEGDILESNTRMFEGLVQEGGGIGERFAPIPDDYALLKERVSQAVEDYDMVLINAGSSAGTEDYTAHVLRELGDVVVHGVAMKPGKPVILAVIQGKPVIGLPGYPVSAYLAFKNFAAPVLECLSGRQTSGGERVSAVLTRQLVSSLKYREYVRVKVGEVDGRLVAAPLARGAGAAMSLVRADGFCVIEQDSEGAQAGETVPVELFRSRAQIEGTLVSIGSHDLILDVIADLMPVRHPGYYLSSSHVGSMAGLMSLSREEAHMAPIHLLEESNGEYNVPYLRRISAKEPMALIKGVGRIQGLMVAKGNPKKIQSIQDLTRFRYVNRQRGAGTRILLDYLLKKENISPMEIEGYTREAATHMAVAAAVADGGADAGMGVFSAARAMGLDFIPIGEEEYDFALPKKFLELPQIKAFLETLTSPELSQKLEELGGYSSGRLGEIIIL</sequence>
<dbReference type="InterPro" id="IPR036135">
    <property type="entry name" value="MoeA_linker/N_sf"/>
</dbReference>
<evidence type="ECO:0000256" key="2">
    <source>
        <dbReference type="ARBA" id="ARBA00003487"/>
    </source>
</evidence>